<dbReference type="Gene3D" id="3.30.40.10">
    <property type="entry name" value="Zinc/RING finger domain, C3HC4 (zinc finger)"/>
    <property type="match status" value="1"/>
</dbReference>
<dbReference type="InterPro" id="IPR001841">
    <property type="entry name" value="Znf_RING"/>
</dbReference>
<sequence length="441" mass="48380">MGAACFVAAKDKTVQSGSTNENSHRNIRCSPTWSFRWDHRGGRVAGEDTSINWFSDGNSRNDGSESKNESGRVLEEGSPLQNCQQNACRKSPISEGTGANVRDLTSDVSISRSVSIDASMEQANGLGESSLASWPSPSPAKPSLHSTSLSASPLSSQYHMLPPSFTPSRWPGHSPGHQLLWPTSDIRMQACKSPGSFSLSEERPVFPSWSNGSGMRSRGGSSDGWSIPGFSELMGTHHRQRWSLDSESFGSNYERIARSGSWFSASPVDLRTCGFCSKVLKEKSPWSTQKIYTSNDLSVVAILICGHVYHAECLENMTADISKYDPACPVCSFGEKQTMELSKKVLKAEIDLKARNQTLENQVEYSDIENDDSVAFDSIKVKEPIGKGKGPRMDSSSRGRSSFGKPFLRRHFTFGSKGSRSTIDSHPTKKKGFFWTKSSKE</sequence>
<evidence type="ECO:0000313" key="5">
    <source>
        <dbReference type="Proteomes" id="UP001058974"/>
    </source>
</evidence>
<dbReference type="Gramene" id="Psat05G0014900-T1">
    <property type="protein sequence ID" value="KAI5402421.1"/>
    <property type="gene ID" value="KIW84_050149"/>
</dbReference>
<keyword evidence="1" id="KW-0863">Zinc-finger</keyword>
<evidence type="ECO:0000259" key="3">
    <source>
        <dbReference type="PROSITE" id="PS50089"/>
    </source>
</evidence>
<feature type="compositionally biased region" description="Basic and acidic residues" evidence="2">
    <location>
        <begin position="62"/>
        <end position="75"/>
    </location>
</feature>
<protein>
    <recommendedName>
        <fullName evidence="3">RING-type domain-containing protein</fullName>
    </recommendedName>
</protein>
<dbReference type="InterPro" id="IPR013083">
    <property type="entry name" value="Znf_RING/FYVE/PHD"/>
</dbReference>
<gene>
    <name evidence="4" type="ORF">KIW84_050149</name>
</gene>
<dbReference type="GO" id="GO:0008270">
    <property type="term" value="F:zinc ion binding"/>
    <property type="evidence" value="ECO:0007669"/>
    <property type="project" value="UniProtKB-KW"/>
</dbReference>
<keyword evidence="1" id="KW-0479">Metal-binding</keyword>
<feature type="compositionally biased region" description="Low complexity" evidence="2">
    <location>
        <begin position="129"/>
        <end position="150"/>
    </location>
</feature>
<keyword evidence="5" id="KW-1185">Reference proteome</keyword>
<feature type="compositionally biased region" description="Polar residues" evidence="2">
    <location>
        <begin position="79"/>
        <end position="88"/>
    </location>
</feature>
<feature type="compositionally biased region" description="Polar residues" evidence="2">
    <location>
        <begin position="416"/>
        <end position="425"/>
    </location>
</feature>
<accession>A0A9D4WKU8</accession>
<comment type="caution">
    <text evidence="4">The sequence shown here is derived from an EMBL/GenBank/DDBJ whole genome shotgun (WGS) entry which is preliminary data.</text>
</comment>
<feature type="compositionally biased region" description="Basic and acidic residues" evidence="2">
    <location>
        <begin position="385"/>
        <end position="397"/>
    </location>
</feature>
<feature type="domain" description="RING-type" evidence="3">
    <location>
        <begin position="273"/>
        <end position="332"/>
    </location>
</feature>
<feature type="compositionally biased region" description="Polar residues" evidence="2">
    <location>
        <begin position="49"/>
        <end position="61"/>
    </location>
</feature>
<dbReference type="EMBL" id="JAMSHJ010000005">
    <property type="protein sequence ID" value="KAI5402421.1"/>
    <property type="molecule type" value="Genomic_DNA"/>
</dbReference>
<dbReference type="PROSITE" id="PS50089">
    <property type="entry name" value="ZF_RING_2"/>
    <property type="match status" value="1"/>
</dbReference>
<dbReference type="Proteomes" id="UP001058974">
    <property type="component" value="Chromosome 5"/>
</dbReference>
<name>A0A9D4WKU8_PEA</name>
<dbReference type="Gramene" id="Psat5g005480.3">
    <property type="protein sequence ID" value="Psat5g005480.3.cds"/>
    <property type="gene ID" value="Psat5g005480"/>
</dbReference>
<dbReference type="PANTHER" id="PTHR31150:SF26">
    <property type="entry name" value="RING-TYPE DOMAIN-CONTAINING PROTEIN"/>
    <property type="match status" value="1"/>
</dbReference>
<dbReference type="Gramene" id="Psat5g005480.1">
    <property type="protein sequence ID" value="Psat5g005480.1.cds"/>
    <property type="gene ID" value="Psat5g005480"/>
</dbReference>
<dbReference type="SUPFAM" id="SSF57850">
    <property type="entry name" value="RING/U-box"/>
    <property type="match status" value="1"/>
</dbReference>
<dbReference type="OrthoDB" id="1938835at2759"/>
<evidence type="ECO:0000256" key="1">
    <source>
        <dbReference type="PROSITE-ProRule" id="PRU00175"/>
    </source>
</evidence>
<evidence type="ECO:0000256" key="2">
    <source>
        <dbReference type="SAM" id="MobiDB-lite"/>
    </source>
</evidence>
<organism evidence="4 5">
    <name type="scientific">Pisum sativum</name>
    <name type="common">Garden pea</name>
    <name type="synonym">Lathyrus oleraceus</name>
    <dbReference type="NCBI Taxonomy" id="3888"/>
    <lineage>
        <taxon>Eukaryota</taxon>
        <taxon>Viridiplantae</taxon>
        <taxon>Streptophyta</taxon>
        <taxon>Embryophyta</taxon>
        <taxon>Tracheophyta</taxon>
        <taxon>Spermatophyta</taxon>
        <taxon>Magnoliopsida</taxon>
        <taxon>eudicotyledons</taxon>
        <taxon>Gunneridae</taxon>
        <taxon>Pentapetalae</taxon>
        <taxon>rosids</taxon>
        <taxon>fabids</taxon>
        <taxon>Fabales</taxon>
        <taxon>Fabaceae</taxon>
        <taxon>Papilionoideae</taxon>
        <taxon>50 kb inversion clade</taxon>
        <taxon>NPAAA clade</taxon>
        <taxon>Hologalegina</taxon>
        <taxon>IRL clade</taxon>
        <taxon>Fabeae</taxon>
        <taxon>Lathyrus</taxon>
    </lineage>
</organism>
<dbReference type="Gramene" id="Psat5g005480.2">
    <property type="protein sequence ID" value="Psat5g005480.2.cds"/>
    <property type="gene ID" value="Psat5g005480"/>
</dbReference>
<keyword evidence="1" id="KW-0862">Zinc</keyword>
<feature type="region of interest" description="Disordered" evidence="2">
    <location>
        <begin position="127"/>
        <end position="150"/>
    </location>
</feature>
<feature type="region of interest" description="Disordered" evidence="2">
    <location>
        <begin position="385"/>
        <end position="441"/>
    </location>
</feature>
<reference evidence="4 5" key="1">
    <citation type="journal article" date="2022" name="Nat. Genet.">
        <title>Improved pea reference genome and pan-genome highlight genomic features and evolutionary characteristics.</title>
        <authorList>
            <person name="Yang T."/>
            <person name="Liu R."/>
            <person name="Luo Y."/>
            <person name="Hu S."/>
            <person name="Wang D."/>
            <person name="Wang C."/>
            <person name="Pandey M.K."/>
            <person name="Ge S."/>
            <person name="Xu Q."/>
            <person name="Li N."/>
            <person name="Li G."/>
            <person name="Huang Y."/>
            <person name="Saxena R.K."/>
            <person name="Ji Y."/>
            <person name="Li M."/>
            <person name="Yan X."/>
            <person name="He Y."/>
            <person name="Liu Y."/>
            <person name="Wang X."/>
            <person name="Xiang C."/>
            <person name="Varshney R.K."/>
            <person name="Ding H."/>
            <person name="Gao S."/>
            <person name="Zong X."/>
        </authorList>
    </citation>
    <scope>NUCLEOTIDE SEQUENCE [LARGE SCALE GENOMIC DNA]</scope>
    <source>
        <strain evidence="4 5">cv. Zhongwan 6</strain>
    </source>
</reference>
<proteinExistence type="predicted"/>
<dbReference type="PANTHER" id="PTHR31150">
    <property type="entry name" value="EXPRESSED PROTEIN"/>
    <property type="match status" value="1"/>
</dbReference>
<evidence type="ECO:0000313" key="4">
    <source>
        <dbReference type="EMBL" id="KAI5402421.1"/>
    </source>
</evidence>
<feature type="region of interest" description="Disordered" evidence="2">
    <location>
        <begin position="48"/>
        <end position="100"/>
    </location>
</feature>
<dbReference type="Gramene" id="Psat5g005480.4">
    <property type="protein sequence ID" value="Psat5g005480.4.cds"/>
    <property type="gene ID" value="Psat5g005480"/>
</dbReference>
<dbReference type="AlphaFoldDB" id="A0A9D4WKU8"/>